<dbReference type="EMBL" id="CP059733">
    <property type="protein sequence ID" value="WDE06145.1"/>
    <property type="molecule type" value="Genomic_DNA"/>
</dbReference>
<reference evidence="2 3" key="2">
    <citation type="journal article" date="2022" name="Mar. Drugs">
        <title>Bioassay-Guided Fractionation Leads to the Detection of Cholic Acid Generated by the Rare Thalassomonas sp.</title>
        <authorList>
            <person name="Pheiffer F."/>
            <person name="Schneider Y.K."/>
            <person name="Hansen E.H."/>
            <person name="Andersen J.H."/>
            <person name="Isaksson J."/>
            <person name="Busche T."/>
            <person name="R C."/>
            <person name="Kalinowski J."/>
            <person name="Zyl L.V."/>
            <person name="Trindade M."/>
        </authorList>
    </citation>
    <scope>NUCLEOTIDE SEQUENCE [LARGE SCALE GENOMIC DNA]</scope>
    <source>
        <strain evidence="2 3">XOM25</strain>
    </source>
</reference>
<feature type="signal peptide" evidence="1">
    <location>
        <begin position="1"/>
        <end position="31"/>
    </location>
</feature>
<accession>A0AAE9Z3V5</accession>
<dbReference type="Proteomes" id="UP000032352">
    <property type="component" value="Chromosome"/>
</dbReference>
<gene>
    <name evidence="2" type="ORF">SG34_004220</name>
</gene>
<keyword evidence="3" id="KW-1185">Reference proteome</keyword>
<name>A0AAE9Z3V5_9GAMM</name>
<dbReference type="Gene3D" id="3.40.190.10">
    <property type="entry name" value="Periplasmic binding protein-like II"/>
    <property type="match status" value="2"/>
</dbReference>
<evidence type="ECO:0008006" key="4">
    <source>
        <dbReference type="Google" id="ProtNLM"/>
    </source>
</evidence>
<protein>
    <recommendedName>
        <fullName evidence="4">Solute-binding protein family 3/N-terminal domain-containing protein</fullName>
    </recommendedName>
</protein>
<dbReference type="RefSeq" id="WP_044838638.1">
    <property type="nucleotide sequence ID" value="NZ_CP059733.1"/>
</dbReference>
<evidence type="ECO:0000256" key="1">
    <source>
        <dbReference type="SAM" id="SignalP"/>
    </source>
</evidence>
<dbReference type="SUPFAM" id="SSF53850">
    <property type="entry name" value="Periplasmic binding protein-like II"/>
    <property type="match status" value="1"/>
</dbReference>
<feature type="chain" id="PRO_5042134821" description="Solute-binding protein family 3/N-terminal domain-containing protein" evidence="1">
    <location>
        <begin position="32"/>
        <end position="254"/>
    </location>
</feature>
<reference evidence="2 3" key="1">
    <citation type="journal article" date="2015" name="Genome Announc.">
        <title>Draft Genome Sequences of Marine Isolates of Thalassomonas viridans and Thalassomonas actiniarum.</title>
        <authorList>
            <person name="Olonade I."/>
            <person name="van Zyl L.J."/>
            <person name="Trindade M."/>
        </authorList>
    </citation>
    <scope>NUCLEOTIDE SEQUENCE [LARGE SCALE GENOMIC DNA]</scope>
    <source>
        <strain evidence="2 3">XOM25</strain>
    </source>
</reference>
<sequence>MLAALFSLCFRALSISFLLFLCLAPGENTFAYQNQEKPQQAVTETLYLSAPAEAAGFTRIIALILQAYKEIGYRAEVVTMPAKRAMHEAVHNDWVDGAVGRAEIAEGVLRNFIRIPVVIGEVEIFAYFREDSRKALADISSWAGLSRYKVASLRGFIITSKNLSQHKVAFQTVTYAGQAFDMLVRKHVDLVVLPHKMAQQVLKNGDFGQIERSANSLEKRPLYHYLHQKHSGLAPALTRSLLRLFPQGESFESR</sequence>
<dbReference type="KEGG" id="tvd:SG34_004220"/>
<proteinExistence type="predicted"/>
<evidence type="ECO:0000313" key="3">
    <source>
        <dbReference type="Proteomes" id="UP000032352"/>
    </source>
</evidence>
<evidence type="ECO:0000313" key="2">
    <source>
        <dbReference type="EMBL" id="WDE06145.1"/>
    </source>
</evidence>
<keyword evidence="1" id="KW-0732">Signal</keyword>
<organism evidence="2 3">
    <name type="scientific">Thalassomonas viridans</name>
    <dbReference type="NCBI Taxonomy" id="137584"/>
    <lineage>
        <taxon>Bacteria</taxon>
        <taxon>Pseudomonadati</taxon>
        <taxon>Pseudomonadota</taxon>
        <taxon>Gammaproteobacteria</taxon>
        <taxon>Alteromonadales</taxon>
        <taxon>Colwelliaceae</taxon>
        <taxon>Thalassomonas</taxon>
    </lineage>
</organism>
<dbReference type="AlphaFoldDB" id="A0AAE9Z3V5"/>